<evidence type="ECO:0000313" key="3">
    <source>
        <dbReference type="Proteomes" id="UP001642484"/>
    </source>
</evidence>
<feature type="transmembrane region" description="Helical" evidence="1">
    <location>
        <begin position="44"/>
        <end position="67"/>
    </location>
</feature>
<keyword evidence="3" id="KW-1185">Reference proteome</keyword>
<dbReference type="Proteomes" id="UP001642484">
    <property type="component" value="Unassembled WGS sequence"/>
</dbReference>
<accession>A0ABP0LNL9</accession>
<protein>
    <submittedName>
        <fullName evidence="2">Uncharacterized protein</fullName>
    </submittedName>
</protein>
<keyword evidence="1" id="KW-0472">Membrane</keyword>
<feature type="transmembrane region" description="Helical" evidence="1">
    <location>
        <begin position="129"/>
        <end position="151"/>
    </location>
</feature>
<name>A0ABP0LNL9_9DINO</name>
<feature type="transmembrane region" description="Helical" evidence="1">
    <location>
        <begin position="74"/>
        <end position="91"/>
    </location>
</feature>
<feature type="non-terminal residue" evidence="2">
    <location>
        <position position="320"/>
    </location>
</feature>
<dbReference type="EMBL" id="CAXAMN010013436">
    <property type="protein sequence ID" value="CAK9040801.1"/>
    <property type="molecule type" value="Genomic_DNA"/>
</dbReference>
<organism evidence="2 3">
    <name type="scientific">Durusdinium trenchii</name>
    <dbReference type="NCBI Taxonomy" id="1381693"/>
    <lineage>
        <taxon>Eukaryota</taxon>
        <taxon>Sar</taxon>
        <taxon>Alveolata</taxon>
        <taxon>Dinophyceae</taxon>
        <taxon>Suessiales</taxon>
        <taxon>Symbiodiniaceae</taxon>
        <taxon>Durusdinium</taxon>
    </lineage>
</organism>
<evidence type="ECO:0000313" key="2">
    <source>
        <dbReference type="EMBL" id="CAK9040801.1"/>
    </source>
</evidence>
<reference evidence="2 3" key="1">
    <citation type="submission" date="2024-02" db="EMBL/GenBank/DDBJ databases">
        <authorList>
            <person name="Chen Y."/>
            <person name="Shah S."/>
            <person name="Dougan E. K."/>
            <person name="Thang M."/>
            <person name="Chan C."/>
        </authorList>
    </citation>
    <scope>NUCLEOTIDE SEQUENCE [LARGE SCALE GENOMIC DNA]</scope>
</reference>
<evidence type="ECO:0000256" key="1">
    <source>
        <dbReference type="SAM" id="Phobius"/>
    </source>
</evidence>
<sequence length="320" mass="34715">MMDSQGSQGDELLSYLQISQLTFTELQGFLALQCVFDGALVRLLFALLTPTGPLVVLLGCCVIEAFLRGTGIQLALKILAVLFIGGAAGALELQGCQRVDGAGEALDPEAAFRPLMPHLLCTDATWVDWIGRACAASYGVVIPSFLALLFLKQYVTMRQSKTFFATSAGSQEEVTLQLHTMSSKECMKEDVKKKRLVAAAAAYVAVHAKGRAVVNLQKDLSAVTVNIAQDAEVLGELDTGLSADFLVQPEEAAALRSRVEMLRHDAMVRMLTERSILTEIQADRSDRVMLGAQKLLCKYVSCQFVWMEVCLKLASTAMVS</sequence>
<gene>
    <name evidence="2" type="ORF">CCMP2556_LOCUS21933</name>
</gene>
<comment type="caution">
    <text evidence="2">The sequence shown here is derived from an EMBL/GenBank/DDBJ whole genome shotgun (WGS) entry which is preliminary data.</text>
</comment>
<proteinExistence type="predicted"/>
<keyword evidence="1" id="KW-0812">Transmembrane</keyword>
<keyword evidence="1" id="KW-1133">Transmembrane helix</keyword>